<feature type="coiled-coil region" evidence="1">
    <location>
        <begin position="35"/>
        <end position="190"/>
    </location>
</feature>
<protein>
    <submittedName>
        <fullName evidence="2">DUF2130 domain-containing protein</fullName>
    </submittedName>
</protein>
<name>A0A9D7SBE2_9BACT</name>
<dbReference type="Proteomes" id="UP000808349">
    <property type="component" value="Unassembled WGS sequence"/>
</dbReference>
<organism evidence="2 3">
    <name type="scientific">Candidatus Defluviibacterium haderslevense</name>
    <dbReference type="NCBI Taxonomy" id="2981993"/>
    <lineage>
        <taxon>Bacteria</taxon>
        <taxon>Pseudomonadati</taxon>
        <taxon>Bacteroidota</taxon>
        <taxon>Saprospiria</taxon>
        <taxon>Saprospirales</taxon>
        <taxon>Saprospiraceae</taxon>
        <taxon>Candidatus Defluviibacterium</taxon>
    </lineage>
</organism>
<reference evidence="2 3" key="1">
    <citation type="submission" date="2020-10" db="EMBL/GenBank/DDBJ databases">
        <title>Connecting structure to function with the recovery of over 1000 high-quality activated sludge metagenome-assembled genomes encoding full-length rRNA genes using long-read sequencing.</title>
        <authorList>
            <person name="Singleton C.M."/>
            <person name="Petriglieri F."/>
            <person name="Kristensen J.M."/>
            <person name="Kirkegaard R.H."/>
            <person name="Michaelsen T.Y."/>
            <person name="Andersen M.H."/>
            <person name="Karst S.M."/>
            <person name="Dueholm M.S."/>
            <person name="Nielsen P.H."/>
            <person name="Albertsen M."/>
        </authorList>
    </citation>
    <scope>NUCLEOTIDE SEQUENCE [LARGE SCALE GENOMIC DNA]</scope>
    <source>
        <strain evidence="2">Ribe_18-Q3-R11-54_BAT3C.373</strain>
    </source>
</reference>
<evidence type="ECO:0000313" key="3">
    <source>
        <dbReference type="Proteomes" id="UP000808349"/>
    </source>
</evidence>
<comment type="caution">
    <text evidence="2">The sequence shown here is derived from an EMBL/GenBank/DDBJ whole genome shotgun (WGS) entry which is preliminary data.</text>
</comment>
<proteinExistence type="predicted"/>
<dbReference type="Pfam" id="PF09903">
    <property type="entry name" value="DUF2130"/>
    <property type="match status" value="1"/>
</dbReference>
<evidence type="ECO:0000313" key="2">
    <source>
        <dbReference type="EMBL" id="MBK9719283.1"/>
    </source>
</evidence>
<dbReference type="EMBL" id="JADKFW010000017">
    <property type="protein sequence ID" value="MBK9719283.1"/>
    <property type="molecule type" value="Genomic_DNA"/>
</dbReference>
<evidence type="ECO:0000256" key="1">
    <source>
        <dbReference type="SAM" id="Coils"/>
    </source>
</evidence>
<gene>
    <name evidence="2" type="ORF">IPO85_17550</name>
</gene>
<keyword evidence="1" id="KW-0175">Coiled coil</keyword>
<dbReference type="AlphaFoldDB" id="A0A9D7SBE2"/>
<sequence length="425" mass="50079">MDSSTKIICPNCEFEIDVNDVIFHRLDEDLKKQYNSKWQEANLELEQKAALLKKEKESFELKKQNENDLFQERVRVKLREERDQLTLQIRKSLELENADQYQAIQQELNAKSEQIKELNKTKAEIETLKREKNELQEIAQAEAQKKLNELLVIERERISKFEFEKNELVVRELQKQLEAQKYLTEEMKRKQDQGSMQLQGEVQELAIEEWLKNNFTLDTISEIKKGARGADCIQIIHTRSKQNCGSIYYESKRTKDFQNSWIEKFRNDMRDQNANIGVLVTDVLPKDMERMGLRDGIWICTYQEFKGLCFVLRESILHVDLAISSQENKGEKMNMLYSYLTSNEFKLQIESIVDGFTQMHNDLNTEKRSMQGHWKRREKQIQKVLLNTNFMYNSIKGIAGNAIQSIKALELGHTDELDEGNEFDD</sequence>
<dbReference type="InterPro" id="IPR019219">
    <property type="entry name" value="DUF2130"/>
</dbReference>
<accession>A0A9D7SBE2</accession>